<keyword evidence="7" id="KW-1185">Reference proteome</keyword>
<dbReference type="Gene3D" id="3.30.70.20">
    <property type="match status" value="2"/>
</dbReference>
<dbReference type="PANTHER" id="PTHR43177">
    <property type="entry name" value="PROTEIN NRFC"/>
    <property type="match status" value="1"/>
</dbReference>
<dbReference type="Pfam" id="PF13247">
    <property type="entry name" value="Fer4_11"/>
    <property type="match status" value="1"/>
</dbReference>
<dbReference type="Proteomes" id="UP001430755">
    <property type="component" value="Unassembled WGS sequence"/>
</dbReference>
<evidence type="ECO:0000256" key="1">
    <source>
        <dbReference type="ARBA" id="ARBA00022485"/>
    </source>
</evidence>
<feature type="domain" description="4Fe-4S ferredoxin-type" evidence="5">
    <location>
        <begin position="81"/>
        <end position="110"/>
    </location>
</feature>
<dbReference type="PROSITE" id="PS51379">
    <property type="entry name" value="4FE4S_FER_2"/>
    <property type="match status" value="3"/>
</dbReference>
<evidence type="ECO:0000256" key="3">
    <source>
        <dbReference type="ARBA" id="ARBA00023004"/>
    </source>
</evidence>
<accession>A0ABS9WEE5</accession>
<feature type="domain" description="4Fe-4S ferredoxin-type" evidence="5">
    <location>
        <begin position="49"/>
        <end position="80"/>
    </location>
</feature>
<keyword evidence="4" id="KW-0411">Iron-sulfur</keyword>
<organism evidence="6 7">
    <name type="scientific">Adlercreutzia faecimuris</name>
    <dbReference type="NCBI Taxonomy" id="2897341"/>
    <lineage>
        <taxon>Bacteria</taxon>
        <taxon>Bacillati</taxon>
        <taxon>Actinomycetota</taxon>
        <taxon>Coriobacteriia</taxon>
        <taxon>Eggerthellales</taxon>
        <taxon>Eggerthellaceae</taxon>
        <taxon>Adlercreutzia</taxon>
    </lineage>
</organism>
<feature type="domain" description="4Fe-4S ferredoxin-type" evidence="5">
    <location>
        <begin position="4"/>
        <end position="33"/>
    </location>
</feature>
<protein>
    <submittedName>
        <fullName evidence="6">4Fe-4S dicluster domain-containing protein</fullName>
    </submittedName>
</protein>
<evidence type="ECO:0000256" key="2">
    <source>
        <dbReference type="ARBA" id="ARBA00022723"/>
    </source>
</evidence>
<dbReference type="SUPFAM" id="SSF54862">
    <property type="entry name" value="4Fe-4S ferredoxins"/>
    <property type="match status" value="1"/>
</dbReference>
<dbReference type="InterPro" id="IPR050954">
    <property type="entry name" value="ET_IronSulfur_Cluster-Binding"/>
</dbReference>
<keyword evidence="3" id="KW-0408">Iron</keyword>
<dbReference type="InterPro" id="IPR017900">
    <property type="entry name" value="4Fe4S_Fe_S_CS"/>
</dbReference>
<proteinExistence type="predicted"/>
<sequence>MANYGMLINTKKCIGCYACRTACQRQNNLLPDEAFIRFEEREVGTYPSVRVEHVPLQCMHCEDAPCVSVCPTGAAKYGTDGIVEVDQGRCIGCLYCVAACPYQVRVRNSQTGAVDKCRFCTVAADDGTKMCSCVEACLTGCRIFGDLDDPNSEISKAIIETGAAPIAGDLTKAKIYYVR</sequence>
<evidence type="ECO:0000256" key="4">
    <source>
        <dbReference type="ARBA" id="ARBA00023014"/>
    </source>
</evidence>
<comment type="caution">
    <text evidence="6">The sequence shown here is derived from an EMBL/GenBank/DDBJ whole genome shotgun (WGS) entry which is preliminary data.</text>
</comment>
<evidence type="ECO:0000313" key="7">
    <source>
        <dbReference type="Proteomes" id="UP001430755"/>
    </source>
</evidence>
<evidence type="ECO:0000313" key="6">
    <source>
        <dbReference type="EMBL" id="MCI2241238.1"/>
    </source>
</evidence>
<dbReference type="RefSeq" id="WP_242163198.1">
    <property type="nucleotide sequence ID" value="NZ_JAJMLW010000001.1"/>
</dbReference>
<keyword evidence="1" id="KW-0004">4Fe-4S</keyword>
<gene>
    <name evidence="6" type="ORF">LPT13_02580</name>
</gene>
<dbReference type="InterPro" id="IPR017896">
    <property type="entry name" value="4Fe4S_Fe-S-bd"/>
</dbReference>
<dbReference type="CDD" id="cd10551">
    <property type="entry name" value="PsrB"/>
    <property type="match status" value="1"/>
</dbReference>
<dbReference type="PROSITE" id="PS00198">
    <property type="entry name" value="4FE4S_FER_1"/>
    <property type="match status" value="1"/>
</dbReference>
<dbReference type="EMBL" id="JAJMLW010000001">
    <property type="protein sequence ID" value="MCI2241238.1"/>
    <property type="molecule type" value="Genomic_DNA"/>
</dbReference>
<reference evidence="6" key="1">
    <citation type="submission" date="2021-11" db="EMBL/GenBank/DDBJ databases">
        <title>A Novel Adlercreutzia Species, isolated from a Allomyrina dichotoma larva feces.</title>
        <authorList>
            <person name="Suh M.K."/>
        </authorList>
    </citation>
    <scope>NUCLEOTIDE SEQUENCE</scope>
    <source>
        <strain evidence="6">JBNU-10</strain>
    </source>
</reference>
<dbReference type="PANTHER" id="PTHR43177:SF3">
    <property type="entry name" value="PROTEIN NRFC HOMOLOG"/>
    <property type="match status" value="1"/>
</dbReference>
<keyword evidence="2" id="KW-0479">Metal-binding</keyword>
<evidence type="ECO:0000259" key="5">
    <source>
        <dbReference type="PROSITE" id="PS51379"/>
    </source>
</evidence>
<name>A0ABS9WEE5_9ACTN</name>